<sequence>MVGNDNNWNWALLDNLLPMTILLRLAAIKCPLPSFPLDSIGWARTSNRVFSVKSAYAVRRGAFQGPEEDVWKLIQRFRVQPSLFAEFMNMGTKQWIRMNLNKGVRFGRGNSNWDLLFGGTCWYLWLYRNAMIFETPGART</sequence>
<dbReference type="EMBL" id="JBBPBM010000006">
    <property type="protein sequence ID" value="KAK8579734.1"/>
    <property type="molecule type" value="Genomic_DNA"/>
</dbReference>
<comment type="caution">
    <text evidence="2">The sequence shown here is derived from an EMBL/GenBank/DDBJ whole genome shotgun (WGS) entry which is preliminary data.</text>
</comment>
<proteinExistence type="predicted"/>
<protein>
    <submittedName>
        <fullName evidence="2">Uncharacterized protein</fullName>
    </submittedName>
</protein>
<feature type="signal peptide" evidence="1">
    <location>
        <begin position="1"/>
        <end position="27"/>
    </location>
</feature>
<evidence type="ECO:0000313" key="2">
    <source>
        <dbReference type="EMBL" id="KAK8579734.1"/>
    </source>
</evidence>
<gene>
    <name evidence="2" type="ORF">V6N12_070044</name>
</gene>
<organism evidence="2 3">
    <name type="scientific">Hibiscus sabdariffa</name>
    <name type="common">roselle</name>
    <dbReference type="NCBI Taxonomy" id="183260"/>
    <lineage>
        <taxon>Eukaryota</taxon>
        <taxon>Viridiplantae</taxon>
        <taxon>Streptophyta</taxon>
        <taxon>Embryophyta</taxon>
        <taxon>Tracheophyta</taxon>
        <taxon>Spermatophyta</taxon>
        <taxon>Magnoliopsida</taxon>
        <taxon>eudicotyledons</taxon>
        <taxon>Gunneridae</taxon>
        <taxon>Pentapetalae</taxon>
        <taxon>rosids</taxon>
        <taxon>malvids</taxon>
        <taxon>Malvales</taxon>
        <taxon>Malvaceae</taxon>
        <taxon>Malvoideae</taxon>
        <taxon>Hibiscus</taxon>
    </lineage>
</organism>
<evidence type="ECO:0000256" key="1">
    <source>
        <dbReference type="SAM" id="SignalP"/>
    </source>
</evidence>
<keyword evidence="1" id="KW-0732">Signal</keyword>
<dbReference type="Proteomes" id="UP001472677">
    <property type="component" value="Unassembled WGS sequence"/>
</dbReference>
<name>A0ABR2FFM1_9ROSI</name>
<accession>A0ABR2FFM1</accession>
<reference evidence="2 3" key="1">
    <citation type="journal article" date="2024" name="G3 (Bethesda)">
        <title>Genome assembly of Hibiscus sabdariffa L. provides insights into metabolisms of medicinal natural products.</title>
        <authorList>
            <person name="Kim T."/>
        </authorList>
    </citation>
    <scope>NUCLEOTIDE SEQUENCE [LARGE SCALE GENOMIC DNA]</scope>
    <source>
        <strain evidence="2">TK-2024</strain>
        <tissue evidence="2">Old leaves</tissue>
    </source>
</reference>
<feature type="chain" id="PRO_5046302188" evidence="1">
    <location>
        <begin position="28"/>
        <end position="140"/>
    </location>
</feature>
<evidence type="ECO:0000313" key="3">
    <source>
        <dbReference type="Proteomes" id="UP001472677"/>
    </source>
</evidence>
<keyword evidence="3" id="KW-1185">Reference proteome</keyword>